<proteinExistence type="predicted"/>
<accession>A0AAD7BKK2</accession>
<dbReference type="Gene3D" id="3.80.10.10">
    <property type="entry name" value="Ribonuclease Inhibitor"/>
    <property type="match status" value="1"/>
</dbReference>
<organism evidence="1 2">
    <name type="scientific">Roridomyces roridus</name>
    <dbReference type="NCBI Taxonomy" id="1738132"/>
    <lineage>
        <taxon>Eukaryota</taxon>
        <taxon>Fungi</taxon>
        <taxon>Dikarya</taxon>
        <taxon>Basidiomycota</taxon>
        <taxon>Agaricomycotina</taxon>
        <taxon>Agaricomycetes</taxon>
        <taxon>Agaricomycetidae</taxon>
        <taxon>Agaricales</taxon>
        <taxon>Marasmiineae</taxon>
        <taxon>Mycenaceae</taxon>
        <taxon>Roridomyces</taxon>
    </lineage>
</organism>
<reference evidence="1" key="1">
    <citation type="submission" date="2023-03" db="EMBL/GenBank/DDBJ databases">
        <title>Massive genome expansion in bonnet fungi (Mycena s.s.) driven by repeated elements and novel gene families across ecological guilds.</title>
        <authorList>
            <consortium name="Lawrence Berkeley National Laboratory"/>
            <person name="Harder C.B."/>
            <person name="Miyauchi S."/>
            <person name="Viragh M."/>
            <person name="Kuo A."/>
            <person name="Thoen E."/>
            <person name="Andreopoulos B."/>
            <person name="Lu D."/>
            <person name="Skrede I."/>
            <person name="Drula E."/>
            <person name="Henrissat B."/>
            <person name="Morin E."/>
            <person name="Kohler A."/>
            <person name="Barry K."/>
            <person name="LaButti K."/>
            <person name="Morin E."/>
            <person name="Salamov A."/>
            <person name="Lipzen A."/>
            <person name="Mereny Z."/>
            <person name="Hegedus B."/>
            <person name="Baldrian P."/>
            <person name="Stursova M."/>
            <person name="Weitz H."/>
            <person name="Taylor A."/>
            <person name="Grigoriev I.V."/>
            <person name="Nagy L.G."/>
            <person name="Martin F."/>
            <person name="Kauserud H."/>
        </authorList>
    </citation>
    <scope>NUCLEOTIDE SEQUENCE</scope>
    <source>
        <strain evidence="1">9284</strain>
    </source>
</reference>
<dbReference type="EMBL" id="JARKIF010000014">
    <property type="protein sequence ID" value="KAJ7623501.1"/>
    <property type="molecule type" value="Genomic_DNA"/>
</dbReference>
<evidence type="ECO:0008006" key="3">
    <source>
        <dbReference type="Google" id="ProtNLM"/>
    </source>
</evidence>
<sequence length="493" mass="55704">MSISSWKDYQKQHSLIRSEDGKLRYADVTRLVLVLPPELVSTVFTFCLPDDEFIYPDPCAAPLVLLQICTRWRWIAITTPALWTSLYIDFDCFHNGRDDVDVLLCDWISRSGSLPLSIKIADDFAIFQHRLNKRQMKAVFGMVGKHSARWQDMCFVLYPEHSAFLFPVSGDFPVLRKLIVECQPDAAPGSVYPSRALDGAYMLRELRFHTLRWPDLAMPWNSVELYCSDDIGVSASLDVLRNGINLIKCSLSLVHEPPRSSASLPPRASLQELTLVECANDPTESLLSMNLLRNLTLPSLKHLTLKFHDASGRPSVDVREFVSFVTRSSIQLESLTLCLVPGPVQTVILCLRCLPSLVTLRLQPHRSMTLFLAELAKTSDVGGVQFLPRLESLHLVKPARRRWNDHVASEIMLRMLSSRWDSRLGGSRTHLRTVHFNHAGADVTDTFTALVTSHPTFERLQEAGMTLVFGKSPCQYLCETKWWVEGKKGGVVE</sequence>
<protein>
    <recommendedName>
        <fullName evidence="3">F-box domain-containing protein</fullName>
    </recommendedName>
</protein>
<comment type="caution">
    <text evidence="1">The sequence shown here is derived from an EMBL/GenBank/DDBJ whole genome shotgun (WGS) entry which is preliminary data.</text>
</comment>
<gene>
    <name evidence="1" type="ORF">FB45DRAFT_925823</name>
</gene>
<dbReference type="Proteomes" id="UP001221142">
    <property type="component" value="Unassembled WGS sequence"/>
</dbReference>
<evidence type="ECO:0000313" key="2">
    <source>
        <dbReference type="Proteomes" id="UP001221142"/>
    </source>
</evidence>
<keyword evidence="2" id="KW-1185">Reference proteome</keyword>
<dbReference type="AlphaFoldDB" id="A0AAD7BKK2"/>
<evidence type="ECO:0000313" key="1">
    <source>
        <dbReference type="EMBL" id="KAJ7623501.1"/>
    </source>
</evidence>
<dbReference type="InterPro" id="IPR032675">
    <property type="entry name" value="LRR_dom_sf"/>
</dbReference>
<name>A0AAD7BKK2_9AGAR</name>